<dbReference type="SUPFAM" id="SSF54373">
    <property type="entry name" value="FAD-linked reductases, C-terminal domain"/>
    <property type="match status" value="1"/>
</dbReference>
<gene>
    <name evidence="7" type="ORF">RJ639_011740</name>
</gene>
<evidence type="ECO:0000256" key="2">
    <source>
        <dbReference type="ARBA" id="ARBA00010989"/>
    </source>
</evidence>
<dbReference type="Gene3D" id="3.30.9.10">
    <property type="entry name" value="D-Amino Acid Oxidase, subunit A, domain 2"/>
    <property type="match status" value="1"/>
</dbReference>
<evidence type="ECO:0000256" key="1">
    <source>
        <dbReference type="ARBA" id="ARBA00001974"/>
    </source>
</evidence>
<reference evidence="7" key="1">
    <citation type="submission" date="2022-12" db="EMBL/GenBank/DDBJ databases">
        <title>Draft genome assemblies for two species of Escallonia (Escalloniales).</title>
        <authorList>
            <person name="Chanderbali A."/>
            <person name="Dervinis C."/>
            <person name="Anghel I."/>
            <person name="Soltis D."/>
            <person name="Soltis P."/>
            <person name="Zapata F."/>
        </authorList>
    </citation>
    <scope>NUCLEOTIDE SEQUENCE</scope>
    <source>
        <strain evidence="7">UCBG64.0493</strain>
        <tissue evidence="7">Leaf</tissue>
    </source>
</reference>
<protein>
    <recommendedName>
        <fullName evidence="6">FAD dependent oxidoreductase domain-containing protein</fullName>
    </recommendedName>
</protein>
<dbReference type="GO" id="GO:0050660">
    <property type="term" value="F:flavin adenine dinucleotide binding"/>
    <property type="evidence" value="ECO:0007669"/>
    <property type="project" value="InterPro"/>
</dbReference>
<proteinExistence type="inferred from homology"/>
<evidence type="ECO:0000313" key="7">
    <source>
        <dbReference type="EMBL" id="KAK3011207.1"/>
    </source>
</evidence>
<dbReference type="NCBIfam" id="TIGR01377">
    <property type="entry name" value="soxA_mon"/>
    <property type="match status" value="1"/>
</dbReference>
<sequence length="413" mass="45616">MEYSGENLDVIVIGAGVMGSSTAYQTAKRGQNTLLLEQFDLLHHRGSSHGESRTLRSTYPEDYYSHMVIESSRLWEEAQSEIGYKVYFKTPQFDMGPAHDTSLQAVISSCRKNKIPHRVLDPSQVFEEYSGRIQLPENWIGVITELGGVVKPTKAVSMYQTLAVKHGATLRDNIEVVDIKKDDVRGGVLVYTKDGESFWGKKCVVTVGAWMKKLVKRVTSLVLPIQPLETTVCYWRIKQGQEGKFTMASGFPTFASYGEPYIYGTPSLEFPGLIKIPVHGGSPCDPDKRTWAPAATSLDPLKVWIKERFNGLVDSSAPVLTQSCLYSMTPDEDFVIDFLGGEFGKEVVVAGGFSGHGFKMAPVVGRILADLVVGGEARDVELKHFRVGRFEGNANGNVKGFEDQVSRTEVPTC</sequence>
<comment type="similarity">
    <text evidence="2">Belongs to the MSOX/MTOX family.</text>
</comment>
<dbReference type="PANTHER" id="PTHR10961:SF7">
    <property type="entry name" value="FAD DEPENDENT OXIDOREDUCTASE DOMAIN-CONTAINING PROTEIN"/>
    <property type="match status" value="1"/>
</dbReference>
<keyword evidence="8" id="KW-1185">Reference proteome</keyword>
<dbReference type="InterPro" id="IPR045170">
    <property type="entry name" value="MTOX"/>
</dbReference>
<evidence type="ECO:0000259" key="6">
    <source>
        <dbReference type="Pfam" id="PF01266"/>
    </source>
</evidence>
<feature type="domain" description="FAD dependent oxidoreductase" evidence="6">
    <location>
        <begin position="9"/>
        <end position="371"/>
    </location>
</feature>
<keyword evidence="3" id="KW-0285">Flavoprotein</keyword>
<dbReference type="Gene3D" id="3.50.50.60">
    <property type="entry name" value="FAD/NAD(P)-binding domain"/>
    <property type="match status" value="1"/>
</dbReference>
<dbReference type="Pfam" id="PF01266">
    <property type="entry name" value="DAO"/>
    <property type="match status" value="1"/>
</dbReference>
<evidence type="ECO:0000256" key="3">
    <source>
        <dbReference type="ARBA" id="ARBA00022630"/>
    </source>
</evidence>
<name>A0AA89AQD4_9ASTE</name>
<keyword evidence="4" id="KW-0274">FAD</keyword>
<dbReference type="InterPro" id="IPR006076">
    <property type="entry name" value="FAD-dep_OxRdtase"/>
</dbReference>
<dbReference type="InterPro" id="IPR036188">
    <property type="entry name" value="FAD/NAD-bd_sf"/>
</dbReference>
<comment type="cofactor">
    <cofactor evidence="1">
        <name>FAD</name>
        <dbReference type="ChEBI" id="CHEBI:57692"/>
    </cofactor>
</comment>
<keyword evidence="5" id="KW-0560">Oxidoreductase</keyword>
<accession>A0AA89AQD4</accession>
<dbReference type="PANTHER" id="PTHR10961">
    <property type="entry name" value="PEROXISOMAL SARCOSINE OXIDASE"/>
    <property type="match status" value="1"/>
</dbReference>
<dbReference type="SUPFAM" id="SSF51905">
    <property type="entry name" value="FAD/NAD(P)-binding domain"/>
    <property type="match status" value="1"/>
</dbReference>
<dbReference type="NCBIfam" id="NF008425">
    <property type="entry name" value="PRK11259.1"/>
    <property type="match status" value="1"/>
</dbReference>
<dbReference type="EMBL" id="JAVXUP010001471">
    <property type="protein sequence ID" value="KAK3011207.1"/>
    <property type="molecule type" value="Genomic_DNA"/>
</dbReference>
<evidence type="ECO:0000313" key="8">
    <source>
        <dbReference type="Proteomes" id="UP001188597"/>
    </source>
</evidence>
<dbReference type="Proteomes" id="UP001188597">
    <property type="component" value="Unassembled WGS sequence"/>
</dbReference>
<comment type="caution">
    <text evidence="7">The sequence shown here is derived from an EMBL/GenBank/DDBJ whole genome shotgun (WGS) entry which is preliminary data.</text>
</comment>
<dbReference type="GO" id="GO:0008115">
    <property type="term" value="F:sarcosine oxidase activity"/>
    <property type="evidence" value="ECO:0007669"/>
    <property type="project" value="TreeGrafter"/>
</dbReference>
<organism evidence="7 8">
    <name type="scientific">Escallonia herrerae</name>
    <dbReference type="NCBI Taxonomy" id="1293975"/>
    <lineage>
        <taxon>Eukaryota</taxon>
        <taxon>Viridiplantae</taxon>
        <taxon>Streptophyta</taxon>
        <taxon>Embryophyta</taxon>
        <taxon>Tracheophyta</taxon>
        <taxon>Spermatophyta</taxon>
        <taxon>Magnoliopsida</taxon>
        <taxon>eudicotyledons</taxon>
        <taxon>Gunneridae</taxon>
        <taxon>Pentapetalae</taxon>
        <taxon>asterids</taxon>
        <taxon>campanulids</taxon>
        <taxon>Escalloniales</taxon>
        <taxon>Escalloniaceae</taxon>
        <taxon>Escallonia</taxon>
    </lineage>
</organism>
<evidence type="ECO:0000256" key="5">
    <source>
        <dbReference type="ARBA" id="ARBA00023002"/>
    </source>
</evidence>
<dbReference type="AlphaFoldDB" id="A0AA89AQD4"/>
<evidence type="ECO:0000256" key="4">
    <source>
        <dbReference type="ARBA" id="ARBA00022827"/>
    </source>
</evidence>